<accession>A0A8T0TP60</accession>
<evidence type="ECO:0000256" key="1">
    <source>
        <dbReference type="SAM" id="MobiDB-lite"/>
    </source>
</evidence>
<organism evidence="2 3">
    <name type="scientific">Panicum virgatum</name>
    <name type="common">Blackwell switchgrass</name>
    <dbReference type="NCBI Taxonomy" id="38727"/>
    <lineage>
        <taxon>Eukaryota</taxon>
        <taxon>Viridiplantae</taxon>
        <taxon>Streptophyta</taxon>
        <taxon>Embryophyta</taxon>
        <taxon>Tracheophyta</taxon>
        <taxon>Spermatophyta</taxon>
        <taxon>Magnoliopsida</taxon>
        <taxon>Liliopsida</taxon>
        <taxon>Poales</taxon>
        <taxon>Poaceae</taxon>
        <taxon>PACMAD clade</taxon>
        <taxon>Panicoideae</taxon>
        <taxon>Panicodae</taxon>
        <taxon>Paniceae</taxon>
        <taxon>Panicinae</taxon>
        <taxon>Panicum</taxon>
        <taxon>Panicum sect. Hiantes</taxon>
    </lineage>
</organism>
<reference evidence="2" key="1">
    <citation type="submission" date="2020-05" db="EMBL/GenBank/DDBJ databases">
        <title>WGS assembly of Panicum virgatum.</title>
        <authorList>
            <person name="Lovell J.T."/>
            <person name="Jenkins J."/>
            <person name="Shu S."/>
            <person name="Juenger T.E."/>
            <person name="Schmutz J."/>
        </authorList>
    </citation>
    <scope>NUCLEOTIDE SEQUENCE</scope>
    <source>
        <strain evidence="2">AP13</strain>
    </source>
</reference>
<gene>
    <name evidence="2" type="ORF">PVAP13_4KG389300</name>
</gene>
<dbReference type="AlphaFoldDB" id="A0A8T0TP60"/>
<evidence type="ECO:0000313" key="3">
    <source>
        <dbReference type="Proteomes" id="UP000823388"/>
    </source>
</evidence>
<comment type="caution">
    <text evidence="2">The sequence shown here is derived from an EMBL/GenBank/DDBJ whole genome shotgun (WGS) entry which is preliminary data.</text>
</comment>
<protein>
    <submittedName>
        <fullName evidence="2">Uncharacterized protein</fullName>
    </submittedName>
</protein>
<proteinExistence type="predicted"/>
<keyword evidence="3" id="KW-1185">Reference proteome</keyword>
<name>A0A8T0TP60_PANVG</name>
<evidence type="ECO:0000313" key="2">
    <source>
        <dbReference type="EMBL" id="KAG2613831.1"/>
    </source>
</evidence>
<feature type="region of interest" description="Disordered" evidence="1">
    <location>
        <begin position="1"/>
        <end position="28"/>
    </location>
</feature>
<sequence>MSSSKKDPSAPGNEKPPRADGESDSSGRDVEEFLRFADHCFFWINTACVGFTIYNTVQIRHHTRDIMDSISEY</sequence>
<dbReference type="EMBL" id="CM029043">
    <property type="protein sequence ID" value="KAG2613831.1"/>
    <property type="molecule type" value="Genomic_DNA"/>
</dbReference>
<feature type="compositionally biased region" description="Basic and acidic residues" evidence="1">
    <location>
        <begin position="15"/>
        <end position="28"/>
    </location>
</feature>
<dbReference type="Proteomes" id="UP000823388">
    <property type="component" value="Chromosome 4K"/>
</dbReference>